<keyword evidence="2" id="KW-1185">Reference proteome</keyword>
<evidence type="ECO:0000313" key="1">
    <source>
        <dbReference type="EMBL" id="WGD39719.1"/>
    </source>
</evidence>
<dbReference type="InterPro" id="IPR027575">
    <property type="entry name" value="LD_lanti_pre"/>
</dbReference>
<protein>
    <submittedName>
        <fullName evidence="1">FxLD family lanthipeptide</fullName>
    </submittedName>
</protein>
<proteinExistence type="predicted"/>
<dbReference type="RefSeq" id="WP_279332738.1">
    <property type="nucleotide sequence ID" value="NZ_CP121682.1"/>
</dbReference>
<dbReference type="EMBL" id="CP121682">
    <property type="protein sequence ID" value="WGD39719.1"/>
    <property type="molecule type" value="Genomic_DNA"/>
</dbReference>
<organism evidence="1 2">
    <name type="scientific">Streptomyces cathayae</name>
    <dbReference type="NCBI Taxonomy" id="3031124"/>
    <lineage>
        <taxon>Bacteria</taxon>
        <taxon>Bacillati</taxon>
        <taxon>Actinomycetota</taxon>
        <taxon>Actinomycetes</taxon>
        <taxon>Kitasatosporales</taxon>
        <taxon>Streptomycetaceae</taxon>
        <taxon>Streptomyces</taxon>
    </lineage>
</organism>
<dbReference type="Proteomes" id="UP001216440">
    <property type="component" value="Chromosome"/>
</dbReference>
<sequence length="64" mass="6491">MSPTAALMDRPTQLVEDDDFAPLEVKAIVAAHPIGKLMCSTGDGCGSTCSGSSSACSSFIEDPA</sequence>
<gene>
    <name evidence="1" type="primary">fxlA</name>
    <name evidence="1" type="ORF">PYS65_05990</name>
</gene>
<accession>A0ABY8JWX2</accession>
<dbReference type="NCBIfam" id="TIGR04363">
    <property type="entry name" value="LD_lanti_pre"/>
    <property type="match status" value="1"/>
</dbReference>
<reference evidence="1 2" key="1">
    <citation type="submission" date="2023-03" db="EMBL/GenBank/DDBJ databases">
        <authorList>
            <person name="Mo P."/>
        </authorList>
    </citation>
    <scope>NUCLEOTIDE SEQUENCE [LARGE SCALE GENOMIC DNA]</scope>
    <source>
        <strain evidence="1 2">HUAS 5</strain>
    </source>
</reference>
<evidence type="ECO:0000313" key="2">
    <source>
        <dbReference type="Proteomes" id="UP001216440"/>
    </source>
</evidence>
<name>A0ABY8JWX2_9ACTN</name>